<dbReference type="Pfam" id="PF04268">
    <property type="entry name" value="SoxG"/>
    <property type="match status" value="1"/>
</dbReference>
<accession>A0A382CTR4</accession>
<dbReference type="InterPro" id="IPR007375">
    <property type="entry name" value="SoxG"/>
</dbReference>
<name>A0A382CTR4_9ZZZZ</name>
<dbReference type="Gene3D" id="3.30.1360.120">
    <property type="entry name" value="Probable tRNA modification gtpase trme, domain 1"/>
    <property type="match status" value="1"/>
</dbReference>
<protein>
    <recommendedName>
        <fullName evidence="2">Aminomethyltransferase folate-binding domain-containing protein</fullName>
    </recommendedName>
</protein>
<dbReference type="SUPFAM" id="SSF103025">
    <property type="entry name" value="Folate-binding domain"/>
    <property type="match status" value="1"/>
</dbReference>
<dbReference type="Gene3D" id="3.30.70.1520">
    <property type="entry name" value="Heterotetrameric sarcosine oxidase"/>
    <property type="match status" value="1"/>
</dbReference>
<feature type="non-terminal residue" evidence="1">
    <location>
        <position position="1"/>
    </location>
</feature>
<evidence type="ECO:0000313" key="1">
    <source>
        <dbReference type="EMBL" id="SVB28703.1"/>
    </source>
</evidence>
<dbReference type="InterPro" id="IPR027266">
    <property type="entry name" value="TrmE/GcvT-like"/>
</dbReference>
<sequence length="200" mass="22011">RQSALSRIDAQNVSADVSGEFGCWLGERQSLQFVNLRGDPDDQLFQQQVNDALGIRLPIQPNTVTQDGPLRVCWLGPDWWLVMAPASDEMLQERLAEALAQQHISLSDLTGGQMLIEIGGRTARDVLASACTLDLHPTQLPVGCCAQTQLAHTVVLIVPTIQEPEQAVVDIVVRRSFAEHLVRWLMDAAGEDGYAFRQSV</sequence>
<organism evidence="1">
    <name type="scientific">marine metagenome</name>
    <dbReference type="NCBI Taxonomy" id="408172"/>
    <lineage>
        <taxon>unclassified sequences</taxon>
        <taxon>metagenomes</taxon>
        <taxon>ecological metagenomes</taxon>
    </lineage>
</organism>
<dbReference type="AlphaFoldDB" id="A0A382CTR4"/>
<proteinExistence type="predicted"/>
<dbReference type="EMBL" id="UINC01035768">
    <property type="protein sequence ID" value="SVB28703.1"/>
    <property type="molecule type" value="Genomic_DNA"/>
</dbReference>
<gene>
    <name evidence="1" type="ORF">METZ01_LOCUS181557</name>
</gene>
<reference evidence="1" key="1">
    <citation type="submission" date="2018-05" db="EMBL/GenBank/DDBJ databases">
        <authorList>
            <person name="Lanie J.A."/>
            <person name="Ng W.-L."/>
            <person name="Kazmierczak K.M."/>
            <person name="Andrzejewski T.M."/>
            <person name="Davidsen T.M."/>
            <person name="Wayne K.J."/>
            <person name="Tettelin H."/>
            <person name="Glass J.I."/>
            <person name="Rusch D."/>
            <person name="Podicherti R."/>
            <person name="Tsui H.-C.T."/>
            <person name="Winkler M.E."/>
        </authorList>
    </citation>
    <scope>NUCLEOTIDE SEQUENCE</scope>
</reference>
<evidence type="ECO:0008006" key="2">
    <source>
        <dbReference type="Google" id="ProtNLM"/>
    </source>
</evidence>